<evidence type="ECO:0000256" key="1">
    <source>
        <dbReference type="ARBA" id="ARBA00006885"/>
    </source>
</evidence>
<dbReference type="CDD" id="cd07813">
    <property type="entry name" value="COQ10p_like"/>
    <property type="match status" value="1"/>
</dbReference>
<dbReference type="SUPFAM" id="SSF55961">
    <property type="entry name" value="Bet v1-like"/>
    <property type="match status" value="1"/>
</dbReference>
<dbReference type="GO" id="GO:0045333">
    <property type="term" value="P:cellular respiration"/>
    <property type="evidence" value="ECO:0007669"/>
    <property type="project" value="InterPro"/>
</dbReference>
<comment type="function">
    <text evidence="3">Required for the function of coenzyme Q in the respiratory chain. May serve as a chaperone or may be involved in the transport of Q6 from its site of synthesis to the catalytic sites of the respiratory complexes.</text>
</comment>
<proteinExistence type="inferred from homology"/>
<evidence type="ECO:0000259" key="4">
    <source>
        <dbReference type="Pfam" id="PF03364"/>
    </source>
</evidence>
<comment type="subunit">
    <text evidence="2">Interacts with coenzyme Q.</text>
</comment>
<reference evidence="6" key="1">
    <citation type="submission" date="2022-11" db="UniProtKB">
        <authorList>
            <consortium name="WormBaseParasite"/>
        </authorList>
    </citation>
    <scope>IDENTIFICATION</scope>
</reference>
<dbReference type="Pfam" id="PF03364">
    <property type="entry name" value="Polyketide_cyc"/>
    <property type="match status" value="1"/>
</dbReference>
<accession>A0A914Z2A4</accession>
<protein>
    <submittedName>
        <fullName evidence="6">Coenzyme Q-binding protein COQ10 START domain-containing protein</fullName>
    </submittedName>
</protein>
<dbReference type="Gene3D" id="3.30.530.20">
    <property type="match status" value="1"/>
</dbReference>
<dbReference type="InterPro" id="IPR023393">
    <property type="entry name" value="START-like_dom_sf"/>
</dbReference>
<name>A0A914Z2A4_9BILA</name>
<feature type="domain" description="Coenzyme Q-binding protein COQ10 START" evidence="4">
    <location>
        <begin position="56"/>
        <end position="182"/>
    </location>
</feature>
<dbReference type="GO" id="GO:0048039">
    <property type="term" value="F:ubiquinone binding"/>
    <property type="evidence" value="ECO:0007669"/>
    <property type="project" value="InterPro"/>
</dbReference>
<dbReference type="InterPro" id="IPR044996">
    <property type="entry name" value="COQ10-like"/>
</dbReference>
<evidence type="ECO:0000256" key="2">
    <source>
        <dbReference type="ARBA" id="ARBA00011814"/>
    </source>
</evidence>
<dbReference type="AlphaFoldDB" id="A0A914Z2A4"/>
<organism evidence="5 6">
    <name type="scientific">Panagrolaimus superbus</name>
    <dbReference type="NCBI Taxonomy" id="310955"/>
    <lineage>
        <taxon>Eukaryota</taxon>
        <taxon>Metazoa</taxon>
        <taxon>Ecdysozoa</taxon>
        <taxon>Nematoda</taxon>
        <taxon>Chromadorea</taxon>
        <taxon>Rhabditida</taxon>
        <taxon>Tylenchina</taxon>
        <taxon>Panagrolaimomorpha</taxon>
        <taxon>Panagrolaimoidea</taxon>
        <taxon>Panagrolaimidae</taxon>
        <taxon>Panagrolaimus</taxon>
    </lineage>
</organism>
<dbReference type="WBParaSite" id="PSU_v2.g4382.t1">
    <property type="protein sequence ID" value="PSU_v2.g4382.t1"/>
    <property type="gene ID" value="PSU_v2.g4382"/>
</dbReference>
<evidence type="ECO:0000256" key="3">
    <source>
        <dbReference type="ARBA" id="ARBA00024947"/>
    </source>
</evidence>
<evidence type="ECO:0000313" key="5">
    <source>
        <dbReference type="Proteomes" id="UP000887577"/>
    </source>
</evidence>
<dbReference type="PANTHER" id="PTHR12901:SF10">
    <property type="entry name" value="COENZYME Q-BINDING PROTEIN COQ10, MITOCHONDRIAL"/>
    <property type="match status" value="1"/>
</dbReference>
<sequence length="209" mass="24281">MRFSRGLLCISKICHNSALQHNNNAHNVTVKRQLFGFGQGTREQRVMEYAEKRLIGFTAQQMFDVVNNVAAYPQFVPYCKKADVRKVSDYVLEAELQIGFPPIHERYDSKVTALKPYVIRSVCTEGRLFHVLDTTWRFQPLPDNPKCCTLYYSVEFEFRSLIHARLAHMFFDQIVRTMVKAFLKRAEKLYGNPAIGYENMQPEVLAYKG</sequence>
<dbReference type="PANTHER" id="PTHR12901">
    <property type="entry name" value="SPERM PROTEIN HOMOLOG"/>
    <property type="match status" value="1"/>
</dbReference>
<evidence type="ECO:0000313" key="6">
    <source>
        <dbReference type="WBParaSite" id="PSU_v2.g4382.t1"/>
    </source>
</evidence>
<keyword evidence="5" id="KW-1185">Reference proteome</keyword>
<comment type="similarity">
    <text evidence="1">Belongs to the COQ10 family.</text>
</comment>
<dbReference type="GO" id="GO:0005739">
    <property type="term" value="C:mitochondrion"/>
    <property type="evidence" value="ECO:0007669"/>
    <property type="project" value="TreeGrafter"/>
</dbReference>
<dbReference type="InterPro" id="IPR005031">
    <property type="entry name" value="COQ10_START"/>
</dbReference>
<dbReference type="Proteomes" id="UP000887577">
    <property type="component" value="Unplaced"/>
</dbReference>